<dbReference type="EMBL" id="QTSX02001500">
    <property type="protein sequence ID" value="KAJ9081078.1"/>
    <property type="molecule type" value="Genomic_DNA"/>
</dbReference>
<protein>
    <submittedName>
        <fullName evidence="1">Uncharacterized protein</fullName>
    </submittedName>
</protein>
<organism evidence="1 2">
    <name type="scientific">Entomophthora muscae</name>
    <dbReference type="NCBI Taxonomy" id="34485"/>
    <lineage>
        <taxon>Eukaryota</taxon>
        <taxon>Fungi</taxon>
        <taxon>Fungi incertae sedis</taxon>
        <taxon>Zoopagomycota</taxon>
        <taxon>Entomophthoromycotina</taxon>
        <taxon>Entomophthoromycetes</taxon>
        <taxon>Entomophthorales</taxon>
        <taxon>Entomophthoraceae</taxon>
        <taxon>Entomophthora</taxon>
    </lineage>
</organism>
<comment type="caution">
    <text evidence="1">The sequence shown here is derived from an EMBL/GenBank/DDBJ whole genome shotgun (WGS) entry which is preliminary data.</text>
</comment>
<proteinExistence type="predicted"/>
<accession>A0ACC2U2L1</accession>
<evidence type="ECO:0000313" key="2">
    <source>
        <dbReference type="Proteomes" id="UP001165960"/>
    </source>
</evidence>
<reference evidence="1" key="1">
    <citation type="submission" date="2022-04" db="EMBL/GenBank/DDBJ databases">
        <title>Genome of the entomopathogenic fungus Entomophthora muscae.</title>
        <authorList>
            <person name="Elya C."/>
            <person name="Lovett B.R."/>
            <person name="Lee E."/>
            <person name="Macias A.M."/>
            <person name="Hajek A.E."/>
            <person name="De Bivort B.L."/>
            <person name="Kasson M.T."/>
            <person name="De Fine Licht H.H."/>
            <person name="Stajich J.E."/>
        </authorList>
    </citation>
    <scope>NUCLEOTIDE SEQUENCE</scope>
    <source>
        <strain evidence="1">Berkeley</strain>
    </source>
</reference>
<evidence type="ECO:0000313" key="1">
    <source>
        <dbReference type="EMBL" id="KAJ9081078.1"/>
    </source>
</evidence>
<name>A0ACC2U2L1_9FUNG</name>
<dbReference type="Proteomes" id="UP001165960">
    <property type="component" value="Unassembled WGS sequence"/>
</dbReference>
<sequence length="65" mass="7144">MLTLLDVATIGSLDFTEEIEPVFAFESIGVLKQVSQPIPESGWALIGEAGWAWKAMYTIGAMRTR</sequence>
<gene>
    <name evidence="1" type="ORF">DSO57_1018388</name>
</gene>
<keyword evidence="2" id="KW-1185">Reference proteome</keyword>